<protein>
    <submittedName>
        <fullName evidence="1">Uncharacterized protein</fullName>
    </submittedName>
</protein>
<evidence type="ECO:0000313" key="2">
    <source>
        <dbReference type="Proteomes" id="UP001596289"/>
    </source>
</evidence>
<keyword evidence="2" id="KW-1185">Reference proteome</keyword>
<gene>
    <name evidence="1" type="ORF">ACFQGP_12805</name>
</gene>
<dbReference type="EMBL" id="JBHSSL010000109">
    <property type="protein sequence ID" value="MFC6171432.1"/>
    <property type="molecule type" value="Genomic_DNA"/>
</dbReference>
<organism evidence="1 2">
    <name type="scientific">Loigolactobacillus jiayinensis</name>
    <dbReference type="NCBI Taxonomy" id="2486016"/>
    <lineage>
        <taxon>Bacteria</taxon>
        <taxon>Bacillati</taxon>
        <taxon>Bacillota</taxon>
        <taxon>Bacilli</taxon>
        <taxon>Lactobacillales</taxon>
        <taxon>Lactobacillaceae</taxon>
        <taxon>Loigolactobacillus</taxon>
    </lineage>
</organism>
<proteinExistence type="predicted"/>
<evidence type="ECO:0000313" key="1">
    <source>
        <dbReference type="EMBL" id="MFC6171432.1"/>
    </source>
</evidence>
<dbReference type="Proteomes" id="UP001596289">
    <property type="component" value="Unassembled WGS sequence"/>
</dbReference>
<name>A0ABW1RFL7_9LACO</name>
<accession>A0ABW1RFL7</accession>
<sequence>MTKVDQQVLTEHLTAFLKSKILTRLTTNQQKYAEEIISDFNQIMAEDEGSDDLHWTAAKVKRVMLGRFATEENRQHHYIIAVVPVLSCYQKFLGTKNYTKIEQTLKTNRTKMQRHHLLHMTTDEFGAAVAQFDQVQKFNQELGEFERKRKVWFDDLEQQLKSTKLSVDLQEAAIDIIDQVTVEMINEGRTFPQEWDTEIFKLVLEMSFGLNPDFPEAILALIQPALLRYFNYLLVIGELDHKQHTRLLQTLIEVNPALLAMGADSWLRQRFGEKFGQMMAAGIDLDDTAAEKQWLDDNSADLFTDEAPILKPGAEPDRVIFTNYLQQFHQAKKYRELLPADKALVDNVTEQLYFDIWQETGNGILSWNGANLRYILRDYWPHHLAEKSVYFQHAVTILRAFFDLLPNGTELQQVLSTNQEILLRDAANRATWGPAKTIGMRIDAAGIDLTDTAAVQQVIDDYNAEITTKKRPNVIPFSKKKRNKKKKRKCK</sequence>
<comment type="caution">
    <text evidence="1">The sequence shown here is derived from an EMBL/GenBank/DDBJ whole genome shotgun (WGS) entry which is preliminary data.</text>
</comment>
<dbReference type="RefSeq" id="WP_125551925.1">
    <property type="nucleotide sequence ID" value="NZ_JBHSSL010000109.1"/>
</dbReference>
<reference evidence="2" key="1">
    <citation type="journal article" date="2019" name="Int. J. Syst. Evol. Microbiol.">
        <title>The Global Catalogue of Microorganisms (GCM) 10K type strain sequencing project: providing services to taxonomists for standard genome sequencing and annotation.</title>
        <authorList>
            <consortium name="The Broad Institute Genomics Platform"/>
            <consortium name="The Broad Institute Genome Sequencing Center for Infectious Disease"/>
            <person name="Wu L."/>
            <person name="Ma J."/>
        </authorList>
    </citation>
    <scope>NUCLEOTIDE SEQUENCE [LARGE SCALE GENOMIC DNA]</scope>
    <source>
        <strain evidence="2">CCM 8904</strain>
    </source>
</reference>